<proteinExistence type="predicted"/>
<keyword evidence="1" id="KW-1133">Transmembrane helix</keyword>
<dbReference type="RefSeq" id="WP_136542645.1">
    <property type="nucleotide sequence ID" value="NZ_STGU01000012.1"/>
</dbReference>
<dbReference type="Proteomes" id="UP000307378">
    <property type="component" value="Unassembled WGS sequence"/>
</dbReference>
<evidence type="ECO:0000313" key="2">
    <source>
        <dbReference type="EMBL" id="THV32939.1"/>
    </source>
</evidence>
<dbReference type="EMBL" id="STGU01000012">
    <property type="protein sequence ID" value="THV32939.1"/>
    <property type="molecule type" value="Genomic_DNA"/>
</dbReference>
<evidence type="ECO:0000256" key="1">
    <source>
        <dbReference type="SAM" id="Phobius"/>
    </source>
</evidence>
<comment type="caution">
    <text evidence="2">The sequence shown here is derived from an EMBL/GenBank/DDBJ whole genome shotgun (WGS) entry which is preliminary data.</text>
</comment>
<accession>A0A4S8PXH3</accession>
<gene>
    <name evidence="2" type="ORF">FAA86_18790</name>
</gene>
<evidence type="ECO:0000313" key="3">
    <source>
        <dbReference type="Proteomes" id="UP000307378"/>
    </source>
</evidence>
<protein>
    <submittedName>
        <fullName evidence="2">Uncharacterized protein</fullName>
    </submittedName>
</protein>
<reference evidence="2 3" key="1">
    <citation type="submission" date="2019-04" db="EMBL/GenBank/DDBJ databases">
        <title>genome sequence of strain W3.</title>
        <authorList>
            <person name="Gao J."/>
            <person name="Sun J."/>
        </authorList>
    </citation>
    <scope>NUCLEOTIDE SEQUENCE [LARGE SCALE GENOMIC DNA]</scope>
    <source>
        <strain evidence="2 3">W3</strain>
    </source>
</reference>
<keyword evidence="1" id="KW-0472">Membrane</keyword>
<name>A0A4S8PXH3_9HYPH</name>
<sequence>MSNPTTLSEQQMKQIATEAAKEAVTETFLLLGIDVTSPLEVQRDMAALRVLSSRSDDPEVGRDMTYLRELRLTSESIKSKTLLSFVGILVAGLVSAIVVGAKSIFSGDGG</sequence>
<feature type="transmembrane region" description="Helical" evidence="1">
    <location>
        <begin position="81"/>
        <end position="105"/>
    </location>
</feature>
<organism evidence="2 3">
    <name type="scientific">Rhizobium rosettiformans W3</name>
    <dbReference type="NCBI Taxonomy" id="538378"/>
    <lineage>
        <taxon>Bacteria</taxon>
        <taxon>Pseudomonadati</taxon>
        <taxon>Pseudomonadota</taxon>
        <taxon>Alphaproteobacteria</taxon>
        <taxon>Hyphomicrobiales</taxon>
        <taxon>Rhizobiaceae</taxon>
        <taxon>Rhizobium/Agrobacterium group</taxon>
        <taxon>Rhizobium</taxon>
    </lineage>
</organism>
<dbReference type="AlphaFoldDB" id="A0A4S8PXH3"/>
<keyword evidence="1" id="KW-0812">Transmembrane</keyword>